<dbReference type="AlphaFoldDB" id="A0A1I5CIN4"/>
<evidence type="ECO:0000313" key="2">
    <source>
        <dbReference type="EMBL" id="SFN86754.1"/>
    </source>
</evidence>
<reference evidence="2 3" key="1">
    <citation type="submission" date="2016-10" db="EMBL/GenBank/DDBJ databases">
        <authorList>
            <person name="de Groot N.N."/>
        </authorList>
    </citation>
    <scope>NUCLEOTIDE SEQUENCE [LARGE SCALE GENOMIC DNA]</scope>
    <source>
        <strain evidence="2 3">NLAE-zl-C202</strain>
    </source>
</reference>
<keyword evidence="1" id="KW-0812">Transmembrane</keyword>
<dbReference type="Proteomes" id="UP000183766">
    <property type="component" value="Unassembled WGS sequence"/>
</dbReference>
<keyword evidence="1" id="KW-1133">Transmembrane helix</keyword>
<accession>A0A1I5CIN4</accession>
<keyword evidence="1" id="KW-0472">Membrane</keyword>
<evidence type="ECO:0000313" key="3">
    <source>
        <dbReference type="Proteomes" id="UP000183766"/>
    </source>
</evidence>
<sequence>MWIWVIIIAIIIGAIWGALTSKDGEKSEGAFAGAVTGGMGCGYVLIQIFIFGIGIMILFWLFRALFG</sequence>
<feature type="transmembrane region" description="Helical" evidence="1">
    <location>
        <begin position="44"/>
        <end position="66"/>
    </location>
</feature>
<organism evidence="2 3">
    <name type="scientific">Bacteroides xylanisolvens</name>
    <dbReference type="NCBI Taxonomy" id="371601"/>
    <lineage>
        <taxon>Bacteria</taxon>
        <taxon>Pseudomonadati</taxon>
        <taxon>Bacteroidota</taxon>
        <taxon>Bacteroidia</taxon>
        <taxon>Bacteroidales</taxon>
        <taxon>Bacteroidaceae</taxon>
        <taxon>Bacteroides</taxon>
    </lineage>
</organism>
<name>A0A1I5CIN4_9BACE</name>
<evidence type="ECO:0000256" key="1">
    <source>
        <dbReference type="SAM" id="Phobius"/>
    </source>
</evidence>
<dbReference type="EMBL" id="FOUM01000050">
    <property type="protein sequence ID" value="SFN86754.1"/>
    <property type="molecule type" value="Genomic_DNA"/>
</dbReference>
<protein>
    <submittedName>
        <fullName evidence="2">Uncharacterized protein</fullName>
    </submittedName>
</protein>
<dbReference type="RefSeq" id="WP_008649622.1">
    <property type="nucleotide sequence ID" value="NZ_DAWDKC010000041.1"/>
</dbReference>
<proteinExistence type="predicted"/>
<gene>
    <name evidence="2" type="ORF">SAMN05216250_15015</name>
</gene>